<reference evidence="11 12" key="1">
    <citation type="submission" date="2018-08" db="EMBL/GenBank/DDBJ databases">
        <title>Recombination of ecologically and evolutionarily significant loci maintains genetic cohesion in the Pseudomonas syringae species complex.</title>
        <authorList>
            <person name="Dillon M."/>
            <person name="Thakur S."/>
            <person name="Almeida R.N.D."/>
            <person name="Weir B.S."/>
            <person name="Guttman D.S."/>
        </authorList>
    </citation>
    <scope>NUCLEOTIDE SEQUENCE [LARGE SCALE GENOMIC DNA]</scope>
    <source>
        <strain evidence="11 12">ICMP 19473</strain>
    </source>
</reference>
<dbReference type="CDD" id="cd16259">
    <property type="entry name" value="RF3_III"/>
    <property type="match status" value="1"/>
</dbReference>
<dbReference type="InterPro" id="IPR009000">
    <property type="entry name" value="Transl_B-barrel_sf"/>
</dbReference>
<dbReference type="InterPro" id="IPR000795">
    <property type="entry name" value="T_Tr_GTP-bd_dom"/>
</dbReference>
<keyword evidence="5 9" id="KW-0648">Protein biosynthesis</keyword>
<proteinExistence type="inferred from homology"/>
<evidence type="ECO:0000256" key="6">
    <source>
        <dbReference type="ARBA" id="ARBA00023134"/>
    </source>
</evidence>
<evidence type="ECO:0000256" key="3">
    <source>
        <dbReference type="ARBA" id="ARBA00022490"/>
    </source>
</evidence>
<comment type="similarity">
    <text evidence="2 9">Belongs to the TRAFAC class translation factor GTPase superfamily. Classic translation factor GTPase family. PrfC subfamily.</text>
</comment>
<dbReference type="Pfam" id="PF22042">
    <property type="entry name" value="EF-G_D2"/>
    <property type="match status" value="1"/>
</dbReference>
<comment type="function">
    <text evidence="7 9">Increases the formation of ribosomal termination complexes and stimulates activities of RF-1 and RF-2. It binds guanine nucleotides and has strong preference for UGA stop codons. It may interact directly with the ribosome. The stimulation of RF-1 and RF-2 is significantly reduced by GTP and GDP, but not by GMP.</text>
</comment>
<dbReference type="InterPro" id="IPR032090">
    <property type="entry name" value="RF3_C"/>
</dbReference>
<comment type="caution">
    <text evidence="11">The sequence shown here is derived from an EMBL/GenBank/DDBJ whole genome shotgun (WGS) entry which is preliminary data.</text>
</comment>
<dbReference type="GO" id="GO:0003924">
    <property type="term" value="F:GTPase activity"/>
    <property type="evidence" value="ECO:0007669"/>
    <property type="project" value="InterPro"/>
</dbReference>
<dbReference type="EMBL" id="RBTP01000036">
    <property type="protein sequence ID" value="RMT81297.1"/>
    <property type="molecule type" value="Genomic_DNA"/>
</dbReference>
<protein>
    <recommendedName>
        <fullName evidence="8 9">Peptide chain release factor 3</fullName>
        <shortName evidence="9">RF-3</shortName>
    </recommendedName>
</protein>
<evidence type="ECO:0000313" key="11">
    <source>
        <dbReference type="EMBL" id="RMT81297.1"/>
    </source>
</evidence>
<evidence type="ECO:0000256" key="5">
    <source>
        <dbReference type="ARBA" id="ARBA00022917"/>
    </source>
</evidence>
<dbReference type="InterPro" id="IPR004548">
    <property type="entry name" value="PrfC"/>
</dbReference>
<dbReference type="InterPro" id="IPR027417">
    <property type="entry name" value="P-loop_NTPase"/>
</dbReference>
<dbReference type="Gene3D" id="3.40.50.300">
    <property type="entry name" value="P-loop containing nucleotide triphosphate hydrolases"/>
    <property type="match status" value="2"/>
</dbReference>
<dbReference type="PANTHER" id="PTHR43556">
    <property type="entry name" value="PEPTIDE CHAIN RELEASE FACTOR RF3"/>
    <property type="match status" value="1"/>
</dbReference>
<dbReference type="CDD" id="cd03689">
    <property type="entry name" value="RF3_II"/>
    <property type="match status" value="1"/>
</dbReference>
<dbReference type="GO" id="GO:0016150">
    <property type="term" value="F:translation release factor activity, codon nonspecific"/>
    <property type="evidence" value="ECO:0007669"/>
    <property type="project" value="TreeGrafter"/>
</dbReference>
<keyword evidence="6 9" id="KW-0342">GTP-binding</keyword>
<dbReference type="InterPro" id="IPR053905">
    <property type="entry name" value="EF-G-like_DII"/>
</dbReference>
<dbReference type="FunFam" id="3.30.70.3280:FF:000001">
    <property type="entry name" value="Peptide chain release factor 3"/>
    <property type="match status" value="1"/>
</dbReference>
<evidence type="ECO:0000256" key="8">
    <source>
        <dbReference type="ARBA" id="ARBA00073639"/>
    </source>
</evidence>
<evidence type="ECO:0000256" key="7">
    <source>
        <dbReference type="ARBA" id="ARBA00025017"/>
    </source>
</evidence>
<feature type="binding site" evidence="9">
    <location>
        <begin position="149"/>
        <end position="153"/>
    </location>
    <ligand>
        <name>GTP</name>
        <dbReference type="ChEBI" id="CHEBI:37565"/>
    </ligand>
</feature>
<dbReference type="InterPro" id="IPR041732">
    <property type="entry name" value="RF3_GTP-bd"/>
</dbReference>
<evidence type="ECO:0000313" key="12">
    <source>
        <dbReference type="Proteomes" id="UP000273854"/>
    </source>
</evidence>
<evidence type="ECO:0000256" key="1">
    <source>
        <dbReference type="ARBA" id="ARBA00004496"/>
    </source>
</evidence>
<keyword evidence="3 9" id="KW-0963">Cytoplasm</keyword>
<dbReference type="GO" id="GO:0005525">
    <property type="term" value="F:GTP binding"/>
    <property type="evidence" value="ECO:0007669"/>
    <property type="project" value="UniProtKB-UniRule"/>
</dbReference>
<organism evidence="11 12">
    <name type="scientific">Pseudomonas viridiflava</name>
    <name type="common">Phytomonas viridiflava</name>
    <dbReference type="NCBI Taxonomy" id="33069"/>
    <lineage>
        <taxon>Bacteria</taxon>
        <taxon>Pseudomonadati</taxon>
        <taxon>Pseudomonadota</taxon>
        <taxon>Gammaproteobacteria</taxon>
        <taxon>Pseudomonadales</taxon>
        <taxon>Pseudomonadaceae</taxon>
        <taxon>Pseudomonas</taxon>
    </lineage>
</organism>
<dbReference type="InterPro" id="IPR035647">
    <property type="entry name" value="EFG_III/V"/>
</dbReference>
<dbReference type="PRINTS" id="PR00315">
    <property type="entry name" value="ELONGATNFCT"/>
</dbReference>
<dbReference type="Gene3D" id="3.30.70.3280">
    <property type="entry name" value="Peptide chain release factor 3, domain III"/>
    <property type="match status" value="1"/>
</dbReference>
<dbReference type="GO" id="GO:0006449">
    <property type="term" value="P:regulation of translational termination"/>
    <property type="evidence" value="ECO:0007669"/>
    <property type="project" value="UniProtKB-UniRule"/>
</dbReference>
<dbReference type="NCBIfam" id="NF001964">
    <property type="entry name" value="PRK00741.1"/>
    <property type="match status" value="1"/>
</dbReference>
<dbReference type="SUPFAM" id="SSF50447">
    <property type="entry name" value="Translation proteins"/>
    <property type="match status" value="1"/>
</dbReference>
<name>A0A3M5PAV6_PSEVI</name>
<dbReference type="InterPro" id="IPR005225">
    <property type="entry name" value="Small_GTP-bd"/>
</dbReference>
<dbReference type="NCBIfam" id="TIGR00231">
    <property type="entry name" value="small_GTP"/>
    <property type="match status" value="1"/>
</dbReference>
<dbReference type="FunFam" id="3.40.50.300:FF:000542">
    <property type="entry name" value="Peptide chain release factor 3"/>
    <property type="match status" value="1"/>
</dbReference>
<dbReference type="PROSITE" id="PS51722">
    <property type="entry name" value="G_TR_2"/>
    <property type="match status" value="1"/>
</dbReference>
<sequence>MLMIQPLKLASVLALTGEWTSRRPERFPCETLSGHSLLTERFGYWPDLSYNLRPFSIPSRRFPMTQQAAEVAKRRTFAIISHPDAGKTTITEKLLLMGKAISVAGTVKSRKSDRHATSDWMEMEKQRGISITTSVMQFPYRDHMINLLDTPGHEDFSEDTYRTLTAVDSALMVLDGGKGVEPRTIALMDVCRLRDTPIVSFINKLDRDIRDPIELLDEIEAVLKIKAAPITWPIGCYRDFKGVYHLADDYIIVYTAGHGHERTETKIIQHLDSDEARAHLGDEYDRFVEQLELVQGACHEFNQQEFIDGQLTPVFFGTALGNFGVDHVLDAVVNWAPMPLARVANERTVEPEEEKFSGFVFKIQANMDPKHRDRIAFMRICSGRYDKGMKMRHVRLGKDVRIGDALTFFSSEREQLEEAYAGDIIGLHNHGTIQIGDTFTEGEGLGFTGIPHFAPELFRRVRLKDPLKSKQLRQGLQQLAEEGATQVFFPQRSNDIILGAVGVLQFDVVASRLKEEYKVECAYEPITVWSARWIECADKKKLEEFETKAVENLALDGGGHLTYLAPTRVNLALMEERWPDVKFRATREHH</sequence>
<accession>A0A3M5PAV6</accession>
<dbReference type="InterPro" id="IPR038467">
    <property type="entry name" value="RF3_dom_3_sf"/>
</dbReference>
<evidence type="ECO:0000256" key="4">
    <source>
        <dbReference type="ARBA" id="ARBA00022741"/>
    </source>
</evidence>
<dbReference type="FunFam" id="2.40.30.10:FF:000040">
    <property type="entry name" value="Peptide chain release factor 3"/>
    <property type="match status" value="1"/>
</dbReference>
<evidence type="ECO:0000256" key="9">
    <source>
        <dbReference type="HAMAP-Rule" id="MF_00072"/>
    </source>
</evidence>
<dbReference type="GO" id="GO:0097216">
    <property type="term" value="F:guanosine tetraphosphate binding"/>
    <property type="evidence" value="ECO:0007669"/>
    <property type="project" value="UniProtKB-ARBA"/>
</dbReference>
<evidence type="ECO:0000259" key="10">
    <source>
        <dbReference type="PROSITE" id="PS51722"/>
    </source>
</evidence>
<dbReference type="GO" id="GO:0016149">
    <property type="term" value="F:translation release factor activity, codon specific"/>
    <property type="evidence" value="ECO:0007669"/>
    <property type="project" value="UniProtKB-UniRule"/>
</dbReference>
<comment type="subcellular location">
    <subcellularLocation>
        <location evidence="1 9">Cytoplasm</location>
    </subcellularLocation>
</comment>
<dbReference type="PROSITE" id="PS00301">
    <property type="entry name" value="G_TR_1"/>
    <property type="match status" value="1"/>
</dbReference>
<dbReference type="GO" id="GO:0005829">
    <property type="term" value="C:cytosol"/>
    <property type="evidence" value="ECO:0007669"/>
    <property type="project" value="TreeGrafter"/>
</dbReference>
<keyword evidence="4 9" id="KW-0547">Nucleotide-binding</keyword>
<feature type="binding site" evidence="9">
    <location>
        <begin position="203"/>
        <end position="206"/>
    </location>
    <ligand>
        <name>GTP</name>
        <dbReference type="ChEBI" id="CHEBI:37565"/>
    </ligand>
</feature>
<dbReference type="Proteomes" id="UP000273854">
    <property type="component" value="Unassembled WGS sequence"/>
</dbReference>
<gene>
    <name evidence="9" type="primary">prfC</name>
    <name evidence="11" type="ORF">ALP40_05126</name>
</gene>
<dbReference type="SUPFAM" id="SSF52540">
    <property type="entry name" value="P-loop containing nucleoside triphosphate hydrolases"/>
    <property type="match status" value="1"/>
</dbReference>
<dbReference type="InterPro" id="IPR031157">
    <property type="entry name" value="G_TR_CS"/>
</dbReference>
<feature type="domain" description="Tr-type G" evidence="10">
    <location>
        <begin position="72"/>
        <end position="340"/>
    </location>
</feature>
<dbReference type="AlphaFoldDB" id="A0A3M5PAV6"/>
<dbReference type="SUPFAM" id="SSF54980">
    <property type="entry name" value="EF-G C-terminal domain-like"/>
    <property type="match status" value="1"/>
</dbReference>
<dbReference type="CDD" id="cd04169">
    <property type="entry name" value="RF3"/>
    <property type="match status" value="1"/>
</dbReference>
<dbReference type="Pfam" id="PF00009">
    <property type="entry name" value="GTP_EFTU"/>
    <property type="match status" value="1"/>
</dbReference>
<dbReference type="HAMAP" id="MF_00072">
    <property type="entry name" value="Rel_fac_3"/>
    <property type="match status" value="1"/>
</dbReference>
<evidence type="ECO:0000256" key="2">
    <source>
        <dbReference type="ARBA" id="ARBA00009978"/>
    </source>
</evidence>
<dbReference type="PANTHER" id="PTHR43556:SF2">
    <property type="entry name" value="PEPTIDE CHAIN RELEASE FACTOR RF3"/>
    <property type="match status" value="1"/>
</dbReference>
<feature type="binding site" evidence="9">
    <location>
        <begin position="81"/>
        <end position="88"/>
    </location>
    <ligand>
        <name>GTP</name>
        <dbReference type="ChEBI" id="CHEBI:37565"/>
    </ligand>
</feature>
<dbReference type="NCBIfam" id="TIGR00503">
    <property type="entry name" value="prfC"/>
    <property type="match status" value="1"/>
</dbReference>
<dbReference type="Pfam" id="PF16658">
    <property type="entry name" value="RF3_C"/>
    <property type="match status" value="1"/>
</dbReference>